<feature type="compositionally biased region" description="Low complexity" evidence="1">
    <location>
        <begin position="315"/>
        <end position="325"/>
    </location>
</feature>
<evidence type="ECO:0000256" key="1">
    <source>
        <dbReference type="SAM" id="MobiDB-lite"/>
    </source>
</evidence>
<dbReference type="AlphaFoldDB" id="A0A0R3RY82"/>
<name>A0A0R3RY82_9BILA</name>
<keyword evidence="2" id="KW-1185">Reference proteome</keyword>
<feature type="compositionally biased region" description="Low complexity" evidence="1">
    <location>
        <begin position="402"/>
        <end position="411"/>
    </location>
</feature>
<proteinExistence type="predicted"/>
<dbReference type="PANTHER" id="PTHR37970">
    <property type="entry name" value="PROTEIN CBG08587"/>
    <property type="match status" value="1"/>
</dbReference>
<dbReference type="Proteomes" id="UP000050640">
    <property type="component" value="Unplaced"/>
</dbReference>
<feature type="compositionally biased region" description="Polar residues" evidence="1">
    <location>
        <begin position="23"/>
        <end position="35"/>
    </location>
</feature>
<evidence type="ECO:0000313" key="3">
    <source>
        <dbReference type="WBParaSite" id="EEL_0000723001-mRNA-1"/>
    </source>
</evidence>
<dbReference type="WBParaSite" id="EEL_0000723001-mRNA-1">
    <property type="protein sequence ID" value="EEL_0000723001-mRNA-1"/>
    <property type="gene ID" value="EEL_0000723001"/>
</dbReference>
<protein>
    <submittedName>
        <fullName evidence="3">ULP_PROTEASE domain-containing protein</fullName>
    </submittedName>
</protein>
<reference evidence="3" key="1">
    <citation type="submission" date="2017-02" db="UniProtKB">
        <authorList>
            <consortium name="WormBaseParasite"/>
        </authorList>
    </citation>
    <scope>IDENTIFICATION</scope>
</reference>
<feature type="region of interest" description="Disordered" evidence="1">
    <location>
        <begin position="291"/>
        <end position="325"/>
    </location>
</feature>
<evidence type="ECO:0000313" key="2">
    <source>
        <dbReference type="Proteomes" id="UP000050640"/>
    </source>
</evidence>
<feature type="region of interest" description="Disordered" evidence="1">
    <location>
        <begin position="400"/>
        <end position="422"/>
    </location>
</feature>
<organism evidence="2 3">
    <name type="scientific">Elaeophora elaphi</name>
    <dbReference type="NCBI Taxonomy" id="1147741"/>
    <lineage>
        <taxon>Eukaryota</taxon>
        <taxon>Metazoa</taxon>
        <taxon>Ecdysozoa</taxon>
        <taxon>Nematoda</taxon>
        <taxon>Chromadorea</taxon>
        <taxon>Rhabditida</taxon>
        <taxon>Spirurina</taxon>
        <taxon>Spiruromorpha</taxon>
        <taxon>Filarioidea</taxon>
        <taxon>Onchocercidae</taxon>
        <taxon>Elaeophora</taxon>
    </lineage>
</organism>
<accession>A0A0R3RY82</accession>
<feature type="compositionally biased region" description="Polar residues" evidence="1">
    <location>
        <begin position="298"/>
        <end position="309"/>
    </location>
</feature>
<dbReference type="PANTHER" id="PTHR37970:SF1">
    <property type="entry name" value="SERINE-RICH ADHESIN FOR PLATELETS"/>
    <property type="match status" value="1"/>
</dbReference>
<sequence length="718" mass="82003">MDFFQTVEDPRHTPGKRHGYAKEQSSPQAFSNTKQKSLISSFITTPPVAKPRNHFTGHNINGASKLYQAKQHKQEHSNYKSLYPSQKSAFLAYRSSPIQKPLEIQIEPPSIIDDLPNGGILRPEPRYATSISQGYNEKTTELETAQYSINNNVRLIPFEVCDTVLHVDKLPRKSPMIAEKKMEDLPRMKNFKNILNKFQLASDRALQQQQQRERIRYNTSDRKSNQTFNIPDWKQTIEIAYSERDCKLTKNKKLDKLQHENSRAFTISIPIGGRNTRTSLPKQWITQVNDTHADAEQPSPTMSDISSLPQTPPISSSNKSSNRTNSLRLISVKQRAFFDNRFHQNESATRQFRTAQNINRSRPISEIEAGRSATGTPSSHGCIIRCTSTESNRKFIPVAQMSSHSPTPSESRSVKRMSRETEDDNSVTSVVGLYKQAEPVGIHFSSMKSDLSVGNIWNPPILVEIKAKYDEEQRIFQSITRHRNSQKYRFLIIPRYNLFTFKLFADNHQQDVSEEYEQKVCFILLQLICALKSFQLNGIEAVSDDLSEFVLLCRSTRTNHKIGHMDHLPRILLLQESLTTTNKKSSIRLCDYGLKILSTMLDLNCNSPTNFASTIQECASALQQDKSSSLTEAKNALEFGMFVGNDAFSFNNEEDVQAWIDSKRADYFREMAGGSCSLNEVYEQLRLQFLLSVTPRTLLKMFENMQATKILNKTSFYV</sequence>
<feature type="region of interest" description="Disordered" evidence="1">
    <location>
        <begin position="1"/>
        <end position="35"/>
    </location>
</feature>